<dbReference type="PROSITE" id="PS50932">
    <property type="entry name" value="HTH_LACI_2"/>
    <property type="match status" value="1"/>
</dbReference>
<dbReference type="SUPFAM" id="SSF53822">
    <property type="entry name" value="Periplasmic binding protein-like I"/>
    <property type="match status" value="1"/>
</dbReference>
<reference evidence="5 6" key="1">
    <citation type="submission" date="2018-09" db="EMBL/GenBank/DDBJ databases">
        <authorList>
            <person name="Li J."/>
        </authorList>
    </citation>
    <scope>NUCLEOTIDE SEQUENCE [LARGE SCALE GENOMIC DNA]</scope>
    <source>
        <strain evidence="5 6">2129</strain>
    </source>
</reference>
<proteinExistence type="predicted"/>
<dbReference type="InterPro" id="IPR028082">
    <property type="entry name" value="Peripla_BP_I"/>
</dbReference>
<feature type="domain" description="HTH lacI-type" evidence="4">
    <location>
        <begin position="3"/>
        <end position="57"/>
    </location>
</feature>
<evidence type="ECO:0000313" key="6">
    <source>
        <dbReference type="Proteomes" id="UP000273001"/>
    </source>
</evidence>
<dbReference type="Pfam" id="PF13377">
    <property type="entry name" value="Peripla_BP_3"/>
    <property type="match status" value="1"/>
</dbReference>
<keyword evidence="2" id="KW-0238">DNA-binding</keyword>
<dbReference type="PANTHER" id="PTHR30146:SF153">
    <property type="entry name" value="LACTOSE OPERON REPRESSOR"/>
    <property type="match status" value="1"/>
</dbReference>
<dbReference type="Pfam" id="PF00356">
    <property type="entry name" value="LacI"/>
    <property type="match status" value="1"/>
</dbReference>
<dbReference type="InterPro" id="IPR000843">
    <property type="entry name" value="HTH_LacI"/>
</dbReference>
<dbReference type="InterPro" id="IPR046335">
    <property type="entry name" value="LacI/GalR-like_sensor"/>
</dbReference>
<evidence type="ECO:0000256" key="2">
    <source>
        <dbReference type="ARBA" id="ARBA00023125"/>
    </source>
</evidence>
<name>A0ABN5PMJ5_9ACTO</name>
<organism evidence="5 6">
    <name type="scientific">Actinomyces lilanjuaniae</name>
    <dbReference type="NCBI Taxonomy" id="2321394"/>
    <lineage>
        <taxon>Bacteria</taxon>
        <taxon>Bacillati</taxon>
        <taxon>Actinomycetota</taxon>
        <taxon>Actinomycetes</taxon>
        <taxon>Actinomycetales</taxon>
        <taxon>Actinomycetaceae</taxon>
        <taxon>Actinomyces</taxon>
    </lineage>
</organism>
<accession>A0ABN5PMJ5</accession>
<dbReference type="PANTHER" id="PTHR30146">
    <property type="entry name" value="LACI-RELATED TRANSCRIPTIONAL REPRESSOR"/>
    <property type="match status" value="1"/>
</dbReference>
<evidence type="ECO:0000256" key="3">
    <source>
        <dbReference type="ARBA" id="ARBA00023163"/>
    </source>
</evidence>
<keyword evidence="3" id="KW-0804">Transcription</keyword>
<dbReference type="Gene3D" id="3.40.50.2300">
    <property type="match status" value="2"/>
</dbReference>
<dbReference type="SMART" id="SM00354">
    <property type="entry name" value="HTH_LACI"/>
    <property type="match status" value="1"/>
</dbReference>
<dbReference type="SUPFAM" id="SSF47413">
    <property type="entry name" value="lambda repressor-like DNA-binding domains"/>
    <property type="match status" value="1"/>
</dbReference>
<dbReference type="CDD" id="cd01392">
    <property type="entry name" value="HTH_LacI"/>
    <property type="match status" value="1"/>
</dbReference>
<keyword evidence="1" id="KW-0805">Transcription regulation</keyword>
<sequence>MVATRADVARRAGVSPSTVTYVLTGERPTRRQTRERVMRAVRELGYQPNTAARSLASRVPRSVGVLFRMERAGIDLSDLDYVDGVRSRLESEGIQVSVPVLHRDSLLGSLRGLVRSQTLDAAVLMDVTVGDERERMLLDEEMPTVLIGTSRQEGGAPSVDADFEQMAELTVSHLAGLGHRRLVFLMRGDKTQKANAYQAQRRALRQAARRRGLFHLEVPVPENVAQGLRVLDNDTLVEGCTAVVSNNPEAMGGLVAAALARGLSIPEGFSLISLGATGFRDVQERLVSEVSVDRAAMGCAAGDLMVRVSAEPTFCEHTLMDGILYDHGSTAPPWPRRG</sequence>
<evidence type="ECO:0000256" key="1">
    <source>
        <dbReference type="ARBA" id="ARBA00023015"/>
    </source>
</evidence>
<gene>
    <name evidence="5" type="ORF">D5R93_04520</name>
</gene>
<dbReference type="EMBL" id="CP032514">
    <property type="protein sequence ID" value="AYD89506.1"/>
    <property type="molecule type" value="Genomic_DNA"/>
</dbReference>
<protein>
    <submittedName>
        <fullName evidence="5">LacI family transcriptional regulator</fullName>
    </submittedName>
</protein>
<evidence type="ECO:0000259" key="4">
    <source>
        <dbReference type="PROSITE" id="PS50932"/>
    </source>
</evidence>
<dbReference type="Gene3D" id="1.10.260.40">
    <property type="entry name" value="lambda repressor-like DNA-binding domains"/>
    <property type="match status" value="1"/>
</dbReference>
<evidence type="ECO:0000313" key="5">
    <source>
        <dbReference type="EMBL" id="AYD89506.1"/>
    </source>
</evidence>
<dbReference type="InterPro" id="IPR010982">
    <property type="entry name" value="Lambda_DNA-bd_dom_sf"/>
</dbReference>
<keyword evidence="6" id="KW-1185">Reference proteome</keyword>
<dbReference type="RefSeq" id="WP_120204046.1">
    <property type="nucleotide sequence ID" value="NZ_CP032514.1"/>
</dbReference>
<dbReference type="Proteomes" id="UP000273001">
    <property type="component" value="Chromosome"/>
</dbReference>